<dbReference type="RefSeq" id="WP_345410865.1">
    <property type="nucleotide sequence ID" value="NZ_BAABHO010000003.1"/>
</dbReference>
<dbReference type="PANTHER" id="PTHR43004:SF8">
    <property type="entry name" value="FAD-BINDING DOMAIN-CONTAINING PROTEIN-RELATED"/>
    <property type="match status" value="1"/>
</dbReference>
<evidence type="ECO:0000313" key="4">
    <source>
        <dbReference type="EMBL" id="GAA4775832.1"/>
    </source>
</evidence>
<organism evidence="4 5">
    <name type="scientific">Actinomycetospora chlora</name>
    <dbReference type="NCBI Taxonomy" id="663608"/>
    <lineage>
        <taxon>Bacteria</taxon>
        <taxon>Bacillati</taxon>
        <taxon>Actinomycetota</taxon>
        <taxon>Actinomycetes</taxon>
        <taxon>Pseudonocardiales</taxon>
        <taxon>Pseudonocardiaceae</taxon>
        <taxon>Actinomycetospora</taxon>
    </lineage>
</organism>
<dbReference type="Pfam" id="PF21274">
    <property type="entry name" value="Rng_hyd_C"/>
    <property type="match status" value="1"/>
</dbReference>
<dbReference type="PANTHER" id="PTHR43004">
    <property type="entry name" value="TRK SYSTEM POTASSIUM UPTAKE PROTEIN"/>
    <property type="match status" value="1"/>
</dbReference>
<evidence type="ECO:0000259" key="3">
    <source>
        <dbReference type="Pfam" id="PF01494"/>
    </source>
</evidence>
<dbReference type="Proteomes" id="UP001500928">
    <property type="component" value="Unassembled WGS sequence"/>
</dbReference>
<reference evidence="5" key="1">
    <citation type="journal article" date="2019" name="Int. J. Syst. Evol. Microbiol.">
        <title>The Global Catalogue of Microorganisms (GCM) 10K type strain sequencing project: providing services to taxonomists for standard genome sequencing and annotation.</title>
        <authorList>
            <consortium name="The Broad Institute Genomics Platform"/>
            <consortium name="The Broad Institute Genome Sequencing Center for Infectious Disease"/>
            <person name="Wu L."/>
            <person name="Ma J."/>
        </authorList>
    </citation>
    <scope>NUCLEOTIDE SEQUENCE [LARGE SCALE GENOMIC DNA]</scope>
    <source>
        <strain evidence="5">JCM 17979</strain>
    </source>
</reference>
<feature type="domain" description="FAD-binding" evidence="3">
    <location>
        <begin position="7"/>
        <end position="369"/>
    </location>
</feature>
<keyword evidence="4" id="KW-0560">Oxidoreductase</keyword>
<dbReference type="PRINTS" id="PR00420">
    <property type="entry name" value="RNGMNOXGNASE"/>
</dbReference>
<comment type="caution">
    <text evidence="4">The sequence shown here is derived from an EMBL/GenBank/DDBJ whole genome shotgun (WGS) entry which is preliminary data.</text>
</comment>
<name>A0ABP9A7J1_9PSEU</name>
<dbReference type="EMBL" id="BAABHO010000003">
    <property type="protein sequence ID" value="GAA4775832.1"/>
    <property type="molecule type" value="Genomic_DNA"/>
</dbReference>
<dbReference type="InterPro" id="IPR036188">
    <property type="entry name" value="FAD/NAD-bd_sf"/>
</dbReference>
<proteinExistence type="predicted"/>
<evidence type="ECO:0000256" key="2">
    <source>
        <dbReference type="ARBA" id="ARBA00022827"/>
    </source>
</evidence>
<protein>
    <submittedName>
        <fullName evidence="4">FAD-dependent monooxygenase</fullName>
    </submittedName>
</protein>
<gene>
    <name evidence="4" type="ORF">GCM10023200_05610</name>
</gene>
<dbReference type="InterPro" id="IPR050641">
    <property type="entry name" value="RIFMO-like"/>
</dbReference>
<dbReference type="Pfam" id="PF01494">
    <property type="entry name" value="FAD_binding_3"/>
    <property type="match status" value="1"/>
</dbReference>
<keyword evidence="2" id="KW-0274">FAD</keyword>
<keyword evidence="4" id="KW-0503">Monooxygenase</keyword>
<dbReference type="GO" id="GO:0004497">
    <property type="term" value="F:monooxygenase activity"/>
    <property type="evidence" value="ECO:0007669"/>
    <property type="project" value="UniProtKB-KW"/>
</dbReference>
<dbReference type="Gene3D" id="3.30.9.10">
    <property type="entry name" value="D-Amino Acid Oxidase, subunit A, domain 2"/>
    <property type="match status" value="1"/>
</dbReference>
<dbReference type="InterPro" id="IPR002938">
    <property type="entry name" value="FAD-bd"/>
</dbReference>
<keyword evidence="1" id="KW-0285">Flavoprotein</keyword>
<dbReference type="Gene3D" id="3.50.50.60">
    <property type="entry name" value="FAD/NAD(P)-binding domain"/>
    <property type="match status" value="1"/>
</dbReference>
<sequence length="598" mass="64134">MTPAFTTDVLVVGTGPAGAAMALALATYGVDHVVITRYASLATEPRAHITNQRTMEVLRDLGVEDRVVAQATPQHLMGTTTFCTSIAGEELGRLRSWGNDPLVQAAHDLASPSRMCDMPQNLMEPVLVTEATRRGTPLRYQTEYLSHREDADGVTVTVRDRLRDDTYEIRARYLYGADGGRSRVAENAGLPMRGEMGVAGSLNILFRADLSDLVAHRPSVLYWVLQPGSDIGGIGMGVVRMVRPWDEWLTIWGYDVADGPPDLSEEFTTDLVRRLVGVDDLEVEILGSSAWTVNHMAAERYDAGRVFCGGDAVHRHPPSNGLGSNTSIQDSFNLAWKLAFVLDGRAGPGLLDSYSAERAPIGRGVVDRANQSIGETARIFEALGLAGVDDPARMRANMAARRGSDPDAEKQRRALREAIRFKVYEFNAHGFELNHRYVSGAVVPDDGDAGLRPDPLPATADATLEHVATTAPGARLPHAWVTVGGRERSTLDLTGDGRFTLLTGLGGEAWRDAAAAVAADTGVTVDVVLVGPGCAVEDPYGDWAARREADGLADAGALLVRPDQHVAWRTAGVPDDPAGALARALAAVLARTAIEERA</sequence>
<accession>A0ABP9A7J1</accession>
<keyword evidence="5" id="KW-1185">Reference proteome</keyword>
<dbReference type="Gene3D" id="3.40.30.120">
    <property type="match status" value="1"/>
</dbReference>
<dbReference type="SUPFAM" id="SSF51905">
    <property type="entry name" value="FAD/NAD(P)-binding domain"/>
    <property type="match status" value="1"/>
</dbReference>
<evidence type="ECO:0000256" key="1">
    <source>
        <dbReference type="ARBA" id="ARBA00022630"/>
    </source>
</evidence>
<evidence type="ECO:0000313" key="5">
    <source>
        <dbReference type="Proteomes" id="UP001500928"/>
    </source>
</evidence>